<sequence length="84" mass="9015">MGKYQNLNVPAIMIERFAALAMAPPHGAYSHSRCRSLIVDLLDCAGGDFCPAPRANARMNGGIPGGVDSLNLKARRHTKGNMHL</sequence>
<name>A0LJ74_SYNFM</name>
<dbReference type="Proteomes" id="UP000001784">
    <property type="component" value="Chromosome"/>
</dbReference>
<evidence type="ECO:0000313" key="1">
    <source>
        <dbReference type="EMBL" id="ABK17476.1"/>
    </source>
</evidence>
<organism evidence="1 2">
    <name type="scientific">Syntrophobacter fumaroxidans (strain DSM 10017 / MPOB)</name>
    <dbReference type="NCBI Taxonomy" id="335543"/>
    <lineage>
        <taxon>Bacteria</taxon>
        <taxon>Pseudomonadati</taxon>
        <taxon>Thermodesulfobacteriota</taxon>
        <taxon>Syntrophobacteria</taxon>
        <taxon>Syntrophobacterales</taxon>
        <taxon>Syntrophobacteraceae</taxon>
        <taxon>Syntrophobacter</taxon>
    </lineage>
</organism>
<reference evidence="1 2" key="1">
    <citation type="submission" date="2006-10" db="EMBL/GenBank/DDBJ databases">
        <title>Complete sequence of Syntrophobacter fumaroxidans MPOB.</title>
        <authorList>
            <consortium name="US DOE Joint Genome Institute"/>
            <person name="Copeland A."/>
            <person name="Lucas S."/>
            <person name="Lapidus A."/>
            <person name="Barry K."/>
            <person name="Detter J.C."/>
            <person name="Glavina del Rio T."/>
            <person name="Hammon N."/>
            <person name="Israni S."/>
            <person name="Pitluck S."/>
            <person name="Goltsman E.G."/>
            <person name="Martinez M."/>
            <person name="Schmutz J."/>
            <person name="Larimer F."/>
            <person name="Land M."/>
            <person name="Hauser L."/>
            <person name="Kyrpides N."/>
            <person name="Kim E."/>
            <person name="Boone D.R."/>
            <person name="Brockman F."/>
            <person name="Culley D."/>
            <person name="Ferry J."/>
            <person name="Gunsalus R."/>
            <person name="McInerney M.J."/>
            <person name="Morrison M."/>
            <person name="Plugge C."/>
            <person name="Rohlin L."/>
            <person name="Scholten J."/>
            <person name="Sieber J."/>
            <person name="Stams A.J.M."/>
            <person name="Worm P."/>
            <person name="Henstra A.M."/>
            <person name="Richardson P."/>
        </authorList>
    </citation>
    <scope>NUCLEOTIDE SEQUENCE [LARGE SCALE GENOMIC DNA]</scope>
    <source>
        <strain evidence="2">DSM 10017 / MPOB</strain>
    </source>
</reference>
<dbReference type="KEGG" id="sfu:Sfum_1789"/>
<dbReference type="InParanoid" id="A0LJ74"/>
<dbReference type="EMBL" id="CP000478">
    <property type="protein sequence ID" value="ABK17476.1"/>
    <property type="molecule type" value="Genomic_DNA"/>
</dbReference>
<evidence type="ECO:0000313" key="2">
    <source>
        <dbReference type="Proteomes" id="UP000001784"/>
    </source>
</evidence>
<gene>
    <name evidence="1" type="ordered locus">Sfum_1789</name>
</gene>
<proteinExistence type="predicted"/>
<accession>A0LJ74</accession>
<dbReference type="AlphaFoldDB" id="A0LJ74"/>
<dbReference type="HOGENOM" id="CLU_2526342_0_0_7"/>
<protein>
    <submittedName>
        <fullName evidence="1">Uncharacterized protein</fullName>
    </submittedName>
</protein>
<keyword evidence="2" id="KW-1185">Reference proteome</keyword>